<keyword evidence="1" id="KW-1133">Transmembrane helix</keyword>
<feature type="transmembrane region" description="Helical" evidence="1">
    <location>
        <begin position="70"/>
        <end position="89"/>
    </location>
</feature>
<dbReference type="EMBL" id="PUIV01000007">
    <property type="protein sequence ID" value="PWB94504.1"/>
    <property type="molecule type" value="Genomic_DNA"/>
</dbReference>
<accession>A0A2U1SSB7</accession>
<evidence type="ECO:0000256" key="1">
    <source>
        <dbReference type="SAM" id="Phobius"/>
    </source>
</evidence>
<dbReference type="Proteomes" id="UP000245137">
    <property type="component" value="Unassembled WGS sequence"/>
</dbReference>
<evidence type="ECO:0000313" key="3">
    <source>
        <dbReference type="Proteomes" id="UP000245137"/>
    </source>
</evidence>
<keyword evidence="3" id="KW-1185">Reference proteome</keyword>
<dbReference type="AlphaFoldDB" id="A0A2U1SSB7"/>
<dbReference type="RefSeq" id="WP_108916590.1">
    <property type="nucleotide sequence ID" value="NZ_BGJY01000003.1"/>
</dbReference>
<gene>
    <name evidence="2" type="ORF">C5689_07145</name>
</gene>
<dbReference type="OrthoDB" id="8453272at2"/>
<reference evidence="2 3" key="1">
    <citation type="journal article" date="2018" name="Appl. Microbiol. Biotechnol.">
        <title>Co-cultivation of the strictly anaerobic methanogen Methanosarcina barkeri with aerobic methanotrophs in an oxygen-limited membrane bioreactor.</title>
        <authorList>
            <person name="In 't Zandt M.H."/>
            <person name="van den Bosch T.J.M."/>
            <person name="Rijkers R."/>
            <person name="van Kessel M.A.H.J."/>
            <person name="Jetten M.S.M."/>
            <person name="Welte C.U."/>
        </authorList>
    </citation>
    <scope>NUCLEOTIDE SEQUENCE [LARGE SCALE GENOMIC DNA]</scope>
    <source>
        <strain evidence="2 3">DSM 17706</strain>
    </source>
</reference>
<comment type="caution">
    <text evidence="2">The sequence shown here is derived from an EMBL/GenBank/DDBJ whole genome shotgun (WGS) entry which is preliminary data.</text>
</comment>
<feature type="transmembrane region" description="Helical" evidence="1">
    <location>
        <begin position="6"/>
        <end position="28"/>
    </location>
</feature>
<proteinExistence type="predicted"/>
<keyword evidence="1" id="KW-0812">Transmembrane</keyword>
<organism evidence="2 3">
    <name type="scientific">Methylosinus sporium</name>
    <dbReference type="NCBI Taxonomy" id="428"/>
    <lineage>
        <taxon>Bacteria</taxon>
        <taxon>Pseudomonadati</taxon>
        <taxon>Pseudomonadota</taxon>
        <taxon>Alphaproteobacteria</taxon>
        <taxon>Hyphomicrobiales</taxon>
        <taxon>Methylocystaceae</taxon>
        <taxon>Methylosinus</taxon>
    </lineage>
</organism>
<feature type="transmembrane region" description="Helical" evidence="1">
    <location>
        <begin position="40"/>
        <end position="58"/>
    </location>
</feature>
<protein>
    <submittedName>
        <fullName evidence="2">Uncharacterized protein</fullName>
    </submittedName>
</protein>
<sequence>MLGFSVGTVFAFPILIWTAALIAPLFRFIGLPNESTYPQILIPFVIVYSVFAACSIRLGKIAHVDSLPLGFLLAFPVVFLGILAALTLGEQAID</sequence>
<name>A0A2U1SSB7_METSR</name>
<evidence type="ECO:0000313" key="2">
    <source>
        <dbReference type="EMBL" id="PWB94504.1"/>
    </source>
</evidence>
<keyword evidence="1" id="KW-0472">Membrane</keyword>